<dbReference type="AlphaFoldDB" id="A0A1F4WIB8"/>
<sequence length="370" mass="43246">MSKENDLLVFSEFRGRIENLKSITNPGPFFREVARLTEWVENIEQFRQPILYLDFERTKRDKESLDILKNIYVEGRKIWLAIQKIPIKLETTPETIQNSLASLMGYYQMGHPYYTIGIYHNAKYIVEYLASISKNSKIERYVNRKSDQNLPLIEGKIHSLFLDYVKYQDVVKKELAITAWGAHSNLKHVVFLASMDNDYPQLDDWAKVFTVDEYLVYFYKLADYIFDWLFLSKKHKAQNLDQLDVYAIWDKKFKYEDATAHFAKYGSVKFYPQRSPIKLELDNKPGPTELILTELFGGKGKVDKSKLTENESIAARDLPSYANSINKTFTNATVEGKIKVTVQVICMKQYLKLRVIPQQINNETEHKNLS</sequence>
<dbReference type="EMBL" id="MEWA01000026">
    <property type="protein sequence ID" value="OGC69130.1"/>
    <property type="molecule type" value="Genomic_DNA"/>
</dbReference>
<proteinExistence type="predicted"/>
<organism evidence="1 2">
    <name type="scientific">candidate division WWE3 bacterium RIFOXYC1_FULL_39_7</name>
    <dbReference type="NCBI Taxonomy" id="1802643"/>
    <lineage>
        <taxon>Bacteria</taxon>
        <taxon>Katanobacteria</taxon>
    </lineage>
</organism>
<gene>
    <name evidence="1" type="ORF">A2415_00215</name>
</gene>
<protein>
    <submittedName>
        <fullName evidence="1">Uncharacterized protein</fullName>
    </submittedName>
</protein>
<reference evidence="1 2" key="1">
    <citation type="journal article" date="2016" name="Nat. Commun.">
        <title>Thousands of microbial genomes shed light on interconnected biogeochemical processes in an aquifer system.</title>
        <authorList>
            <person name="Anantharaman K."/>
            <person name="Brown C.T."/>
            <person name="Hug L.A."/>
            <person name="Sharon I."/>
            <person name="Castelle C.J."/>
            <person name="Probst A.J."/>
            <person name="Thomas B.C."/>
            <person name="Singh A."/>
            <person name="Wilkins M.J."/>
            <person name="Karaoz U."/>
            <person name="Brodie E.L."/>
            <person name="Williams K.H."/>
            <person name="Hubbard S.S."/>
            <person name="Banfield J.F."/>
        </authorList>
    </citation>
    <scope>NUCLEOTIDE SEQUENCE [LARGE SCALE GENOMIC DNA]</scope>
</reference>
<evidence type="ECO:0000313" key="1">
    <source>
        <dbReference type="EMBL" id="OGC69130.1"/>
    </source>
</evidence>
<evidence type="ECO:0000313" key="2">
    <source>
        <dbReference type="Proteomes" id="UP000179113"/>
    </source>
</evidence>
<accession>A0A1F4WIB8</accession>
<name>A0A1F4WIB8_UNCKA</name>
<comment type="caution">
    <text evidence="1">The sequence shown here is derived from an EMBL/GenBank/DDBJ whole genome shotgun (WGS) entry which is preliminary data.</text>
</comment>
<dbReference type="Proteomes" id="UP000179113">
    <property type="component" value="Unassembled WGS sequence"/>
</dbReference>